<sequence length="183" mass="20024">MALARRFKIWDNPKTRRALRRSALFPPTSISSSSSLPQPPSQQQHRPPPHTLPPLPPSAIIPLSPLTTTRSLSPSHSSRPHHRDRPLRRHPVITAGGPLPLSPSRSFLSHSPLSSSPFRLPSVSHLLVEPRRRPSSPPPFTVVPVPIPAGPIYPSFLSILSSSLPPACFFGLLVHFCIFIATS</sequence>
<feature type="region of interest" description="Disordered" evidence="1">
    <location>
        <begin position="1"/>
        <end position="95"/>
    </location>
</feature>
<dbReference type="AlphaFoldDB" id="A0A6P4BEC4"/>
<reference evidence="2" key="1">
    <citation type="journal article" date="2016" name="Nat. Genet.">
        <title>The genome sequences of Arachis duranensis and Arachis ipaensis, the diploid ancestors of cultivated peanut.</title>
        <authorList>
            <person name="Bertioli D.J."/>
            <person name="Cannon S.B."/>
            <person name="Froenicke L."/>
            <person name="Huang G."/>
            <person name="Farmer A.D."/>
            <person name="Cannon E.K."/>
            <person name="Liu X."/>
            <person name="Gao D."/>
            <person name="Clevenger J."/>
            <person name="Dash S."/>
            <person name="Ren L."/>
            <person name="Moretzsohn M.C."/>
            <person name="Shirasawa K."/>
            <person name="Huang W."/>
            <person name="Vidigal B."/>
            <person name="Abernathy B."/>
            <person name="Chu Y."/>
            <person name="Niederhuth C.E."/>
            <person name="Umale P."/>
            <person name="Araujo A.C."/>
            <person name="Kozik A."/>
            <person name="Kim K.D."/>
            <person name="Burow M.D."/>
            <person name="Varshney R.K."/>
            <person name="Wang X."/>
            <person name="Zhang X."/>
            <person name="Barkley N."/>
            <person name="Guimaraes P.M."/>
            <person name="Isobe S."/>
            <person name="Guo B."/>
            <person name="Liao B."/>
            <person name="Stalker H.T."/>
            <person name="Schmitz R.J."/>
            <person name="Scheffler B.E."/>
            <person name="Leal-Bertioli S.C."/>
            <person name="Xun X."/>
            <person name="Jackson S.A."/>
            <person name="Michelmore R."/>
            <person name="Ozias-Akins P."/>
        </authorList>
    </citation>
    <scope>NUCLEOTIDE SEQUENCE [LARGE SCALE GENOMIC DNA]</scope>
    <source>
        <strain evidence="2">cv. V14167</strain>
    </source>
</reference>
<protein>
    <submittedName>
        <fullName evidence="3">Proline-rich receptor-like protein kinase PERK2</fullName>
    </submittedName>
</protein>
<name>A0A6P4BEC4_ARADU</name>
<dbReference type="KEGG" id="adu:107466453"/>
<feature type="compositionally biased region" description="Low complexity" evidence="1">
    <location>
        <begin position="26"/>
        <end position="45"/>
    </location>
</feature>
<dbReference type="Proteomes" id="UP000515211">
    <property type="component" value="Chromosome 9"/>
</dbReference>
<evidence type="ECO:0000313" key="3">
    <source>
        <dbReference type="RefSeq" id="XP_015940916.1"/>
    </source>
</evidence>
<gene>
    <name evidence="3" type="primary">LOC107466453</name>
</gene>
<proteinExistence type="predicted"/>
<feature type="compositionally biased region" description="Basic residues" evidence="1">
    <location>
        <begin position="78"/>
        <end position="91"/>
    </location>
</feature>
<feature type="compositionally biased region" description="Low complexity" evidence="1">
    <location>
        <begin position="60"/>
        <end position="77"/>
    </location>
</feature>
<dbReference type="GeneID" id="107466453"/>
<feature type="compositionally biased region" description="Pro residues" evidence="1">
    <location>
        <begin position="49"/>
        <end position="59"/>
    </location>
</feature>
<reference evidence="3" key="2">
    <citation type="submission" date="2025-08" db="UniProtKB">
        <authorList>
            <consortium name="RefSeq"/>
        </authorList>
    </citation>
    <scope>IDENTIFICATION</scope>
    <source>
        <tissue evidence="3">Whole plant</tissue>
    </source>
</reference>
<evidence type="ECO:0000313" key="2">
    <source>
        <dbReference type="Proteomes" id="UP000515211"/>
    </source>
</evidence>
<accession>A0A6P4BEC4</accession>
<keyword evidence="2" id="KW-1185">Reference proteome</keyword>
<dbReference type="RefSeq" id="XP_015940916.1">
    <property type="nucleotide sequence ID" value="XM_016085430.1"/>
</dbReference>
<organism evidence="2 3">
    <name type="scientific">Arachis duranensis</name>
    <name type="common">Wild peanut</name>
    <dbReference type="NCBI Taxonomy" id="130453"/>
    <lineage>
        <taxon>Eukaryota</taxon>
        <taxon>Viridiplantae</taxon>
        <taxon>Streptophyta</taxon>
        <taxon>Embryophyta</taxon>
        <taxon>Tracheophyta</taxon>
        <taxon>Spermatophyta</taxon>
        <taxon>Magnoliopsida</taxon>
        <taxon>eudicotyledons</taxon>
        <taxon>Gunneridae</taxon>
        <taxon>Pentapetalae</taxon>
        <taxon>rosids</taxon>
        <taxon>fabids</taxon>
        <taxon>Fabales</taxon>
        <taxon>Fabaceae</taxon>
        <taxon>Papilionoideae</taxon>
        <taxon>50 kb inversion clade</taxon>
        <taxon>dalbergioids sensu lato</taxon>
        <taxon>Dalbergieae</taxon>
        <taxon>Pterocarpus clade</taxon>
        <taxon>Arachis</taxon>
    </lineage>
</organism>
<evidence type="ECO:0000256" key="1">
    <source>
        <dbReference type="SAM" id="MobiDB-lite"/>
    </source>
</evidence>